<feature type="region of interest" description="Disordered" evidence="2">
    <location>
        <begin position="55"/>
        <end position="124"/>
    </location>
</feature>
<feature type="region of interest" description="Disordered" evidence="2">
    <location>
        <begin position="2856"/>
        <end position="2883"/>
    </location>
</feature>
<feature type="compositionally biased region" description="Basic and acidic residues" evidence="2">
    <location>
        <begin position="1907"/>
        <end position="1927"/>
    </location>
</feature>
<feature type="compositionally biased region" description="Polar residues" evidence="2">
    <location>
        <begin position="2184"/>
        <end position="2195"/>
    </location>
</feature>
<feature type="domain" description="CAP-Gly" evidence="3">
    <location>
        <begin position="2520"/>
        <end position="2562"/>
    </location>
</feature>
<feature type="compositionally biased region" description="Polar residues" evidence="2">
    <location>
        <begin position="89"/>
        <end position="124"/>
    </location>
</feature>
<feature type="region of interest" description="Disordered" evidence="2">
    <location>
        <begin position="1573"/>
        <end position="1604"/>
    </location>
</feature>
<feature type="compositionally biased region" description="Polar residues" evidence="2">
    <location>
        <begin position="492"/>
        <end position="505"/>
    </location>
</feature>
<feature type="compositionally biased region" description="Polar residues" evidence="2">
    <location>
        <begin position="1083"/>
        <end position="1098"/>
    </location>
</feature>
<feature type="compositionally biased region" description="Polar residues" evidence="2">
    <location>
        <begin position="154"/>
        <end position="168"/>
    </location>
</feature>
<feature type="compositionally biased region" description="Low complexity" evidence="2">
    <location>
        <begin position="1130"/>
        <end position="1142"/>
    </location>
</feature>
<protein>
    <submittedName>
        <fullName evidence="4">Centrosomal protein 350</fullName>
    </submittedName>
</protein>
<evidence type="ECO:0000256" key="2">
    <source>
        <dbReference type="SAM" id="MobiDB-lite"/>
    </source>
</evidence>
<feature type="compositionally biased region" description="Basic and acidic residues" evidence="2">
    <location>
        <begin position="1512"/>
        <end position="1521"/>
    </location>
</feature>
<feature type="compositionally biased region" description="Basic and acidic residues" evidence="2">
    <location>
        <begin position="2413"/>
        <end position="2430"/>
    </location>
</feature>
<feature type="region of interest" description="Disordered" evidence="2">
    <location>
        <begin position="958"/>
        <end position="1008"/>
    </location>
</feature>
<accession>A0A3Q3BIS2</accession>
<feature type="compositionally biased region" description="Polar residues" evidence="2">
    <location>
        <begin position="1152"/>
        <end position="1176"/>
    </location>
</feature>
<feature type="compositionally biased region" description="Low complexity" evidence="2">
    <location>
        <begin position="1214"/>
        <end position="1229"/>
    </location>
</feature>
<feature type="compositionally biased region" description="Basic and acidic residues" evidence="2">
    <location>
        <begin position="263"/>
        <end position="276"/>
    </location>
</feature>
<dbReference type="InterPro" id="IPR000938">
    <property type="entry name" value="CAP-Gly_domain"/>
</dbReference>
<dbReference type="PROSITE" id="PS50245">
    <property type="entry name" value="CAP_GLY_2"/>
    <property type="match status" value="1"/>
</dbReference>
<dbReference type="SMART" id="SM01052">
    <property type="entry name" value="CAP_GLY"/>
    <property type="match status" value="1"/>
</dbReference>
<dbReference type="Ensembl" id="ENSKMAT00000030455.1">
    <property type="protein sequence ID" value="ENSKMAP00000030083.1"/>
    <property type="gene ID" value="ENSKMAG00000022226.1"/>
</dbReference>
<feature type="compositionally biased region" description="Polar residues" evidence="2">
    <location>
        <begin position="2282"/>
        <end position="2294"/>
    </location>
</feature>
<feature type="compositionally biased region" description="Basic and acidic residues" evidence="2">
    <location>
        <begin position="711"/>
        <end position="720"/>
    </location>
</feature>
<feature type="coiled-coil region" evidence="1">
    <location>
        <begin position="2087"/>
        <end position="2121"/>
    </location>
</feature>
<feature type="compositionally biased region" description="Polar residues" evidence="2">
    <location>
        <begin position="762"/>
        <end position="775"/>
    </location>
</feature>
<evidence type="ECO:0000313" key="4">
    <source>
        <dbReference type="Ensembl" id="ENSKMAP00000030083.1"/>
    </source>
</evidence>
<feature type="compositionally biased region" description="Basic and acidic residues" evidence="2">
    <location>
        <begin position="1426"/>
        <end position="1455"/>
    </location>
</feature>
<dbReference type="InterPro" id="IPR028750">
    <property type="entry name" value="CEP350/CC187"/>
</dbReference>
<feature type="compositionally biased region" description="Low complexity" evidence="2">
    <location>
        <begin position="2005"/>
        <end position="2028"/>
    </location>
</feature>
<feature type="compositionally biased region" description="Basic and acidic residues" evidence="2">
    <location>
        <begin position="1584"/>
        <end position="1599"/>
    </location>
</feature>
<feature type="compositionally biased region" description="Low complexity" evidence="2">
    <location>
        <begin position="1457"/>
        <end position="1469"/>
    </location>
</feature>
<feature type="compositionally biased region" description="Basic and acidic residues" evidence="2">
    <location>
        <begin position="958"/>
        <end position="974"/>
    </location>
</feature>
<feature type="compositionally biased region" description="Low complexity" evidence="2">
    <location>
        <begin position="1792"/>
        <end position="1806"/>
    </location>
</feature>
<feature type="compositionally biased region" description="Basic and acidic residues" evidence="2">
    <location>
        <begin position="2215"/>
        <end position="2252"/>
    </location>
</feature>
<name>A0A3Q3BIS2_KRYMA</name>
<dbReference type="PANTHER" id="PTHR13958:SF3">
    <property type="entry name" value="CAP-GLY DOMAIN-CONTAINING PROTEIN-RELATED"/>
    <property type="match status" value="1"/>
</dbReference>
<dbReference type="InterPro" id="IPR025486">
    <property type="entry name" value="DUF4378"/>
</dbReference>
<feature type="compositionally biased region" description="Basic and acidic residues" evidence="2">
    <location>
        <begin position="535"/>
        <end position="550"/>
    </location>
</feature>
<feature type="compositionally biased region" description="Polar residues" evidence="2">
    <location>
        <begin position="2030"/>
        <end position="2068"/>
    </location>
</feature>
<feature type="compositionally biased region" description="Basic and acidic residues" evidence="2">
    <location>
        <begin position="618"/>
        <end position="655"/>
    </location>
</feature>
<feature type="compositionally biased region" description="Low complexity" evidence="2">
    <location>
        <begin position="1477"/>
        <end position="1492"/>
    </location>
</feature>
<feature type="compositionally biased region" description="Polar residues" evidence="2">
    <location>
        <begin position="1928"/>
        <end position="1937"/>
    </location>
</feature>
<dbReference type="GO" id="GO:0008017">
    <property type="term" value="F:microtubule binding"/>
    <property type="evidence" value="ECO:0007669"/>
    <property type="project" value="InterPro"/>
</dbReference>
<feature type="region of interest" description="Disordered" evidence="2">
    <location>
        <begin position="137"/>
        <end position="276"/>
    </location>
</feature>
<dbReference type="InterPro" id="IPR036859">
    <property type="entry name" value="CAP-Gly_dom_sf"/>
</dbReference>
<dbReference type="RefSeq" id="XP_024859791.1">
    <property type="nucleotide sequence ID" value="XM_025004023.2"/>
</dbReference>
<dbReference type="GO" id="GO:0034453">
    <property type="term" value="P:microtubule anchoring"/>
    <property type="evidence" value="ECO:0007669"/>
    <property type="project" value="InterPro"/>
</dbReference>
<feature type="region of interest" description="Disordered" evidence="2">
    <location>
        <begin position="325"/>
        <end position="352"/>
    </location>
</feature>
<sequence length="3131" mass="349130">MGEMRSSRRTEASPKSTAQLFPDHNFGTELTTAWKGFAQSKAALRHIENRLEATPGTGVFLDFVSEPPKKKSLRTVRNKDGQIDVVEGSSKSTGGNQQSPAKSSSRSPLRNTTQDSNVRKNSSVEFREPLASYRFMSREATPPSHPFSQLEAYNLQSVPGSSYTSSPPHSDPLPSQLVYQRDTRDRQTDRDLDSTHSSALESAEVRYLNDQSALDVLKTEGNVHKTPLGMDGSSPCAAPTPGSSRQGESTPSTSPGSASQRLENLKRHQTDDKLEKLKARIRRQRKHLEEAAGREKLQSQLEKPIASFVESDVAGVNTMPTAKIRKVTTGPPAPIYKGFNSTETKIQTPDGKVWNEEDFRNFSREIYRDMSRHFPESSRSKHQQQRERRAERSGEKRPSKPVRKVHRVPPVSDLNSKPAISPASWREGQKLVKMVLGPGPGLPREEHSSHPASRQTRADSYHRSDMHSEPNRSSRPNSTERPRSGSKERPTSHSTSYKPVSSAQDKTPLRVSTDLLSADIQGILDDLQLDCEAAEKEERARKRSRGDSVSRRGRGGSGSRTRTPVSTWGTTAAANTSSRGCRSASPNARQSDTTNAGNKGHKSRHYDADTVRQYIARQQEERKRRQAEEKRAMKDEAERRNQRLQELYRKQREVAKTGPPSAEALVAPVQRRLQETYTKLLQEDVQLSEEATHRRPAPSSQMRPLYQPSGESDKENKRLEVPQSPSSSDKSLNDLPPPPLSRNDLDIGVNSLLQPDYRHPSVQPTTGPSCSTRPPSNEHLLSQLLRLEAAVAASNIKYSERPATAPYSRPQTKMSRIEALKATATSLSNRIEREAQKFAGQEINYGAATSVDVDTILAPRTSDLDQCWTESVTRATKHNGTTPRMHTVLTTTGHSSYSGTALPGAGNLHDLREKKEKSRAAFTNPQTISVDLNGPAYNGYTQERSRIVSDLEKEEKTALRAKAHKEDSQADLHDSSAGSISEGPLLSEGSFSEDEASPRHCFDNHVPPSDRLEAKDYCASQRKNKQRLLEFQREAAMCSPFSPRDSSKTPWEELNKGSPLSVINIYTKNVRGHVKVSERNSEENSPLANSSHSGNSPGSAAVYEDDFISSHSSKTSDQRGSNSPSRSQHLSSGSTPGSSPLSRHSARKKGTASDQSDTTLVEEQRSSPPSEILSSNGKKRRLDKSSSPTQAKNGCSDDTSGETSGLSPQRSKLASPSGSSDPTSPGADSLSEPLRSGPFGVNNPNISTQIYNGGAESRSTGELQYSPAVLQQRMTAELHYLESIEESIKQMGDIERLMGVSVAQQESASLAQMLKAKQQHHERELYELKIKAEREALETKLQLEENRQRVARAHIDLQESLAASQRQSLEVLQESTSKMMSQQAEAVRHTADASRHIKEMTELARSQIAGTLIIPPVNTDSALMDQQKEPRNSKSQEDKADSDSEVSSRKTRSEEPLSSLHSLSQSDSLSFRRPNLSESASSSSHHSPSRVLSGHREQTKKEASAGKQSNGRAKERLEREAASSSIEEDIPSAANGSLCSESIPSVVDEKDATSVATEYSFKFEESMTEDEIEERSFRSLLPSEAHRRGTMEKKSRHNEEAEDDGAIHNAALGSGTESHTSFKSYNAHIAFSGGQDSFSQFTMEMVRQYMKDEEVRLQHQSSLLHLRQKALKEKTRAELAWLEHQKKKLRDKGEDDKMPPIRKKQRGLLIKLQQEQAEIKRLQEANKAARKERQLLLKQQEEIERMRNSTLRLKERLKCAGGQTPPETPVSELPESEPASPHSSRLEDEMRSPSPSLSISGSETSSIMQKLKKMRSHMDEKHCSPVHYFFSVFTAHHWASLSVCLPNLHPKFQLFIYNQLLRFLTKREQQLMQRRHHAEELLQWKQRLDQEEAEVRRMEKEALAVWEQKRAQDKHHEMSESQRKESSEIGSHTSPHQSFEAKSDSEKDHVSEASCSSVTPESTIHTEGPGSQHMGSPPSDKPDSVSKTHLASVQSGTANYTQDFSSESQPPSKKSSLLKASHSPAASPVKGSSKTKMQLHSASRTQSEVITQPLDSPTATQSENISDQSDIESRIKALKEELRKRKFMAYQLKKEQKKRNKERLKAQEASLLKQLENYNNFIEKTKAELNTGFDSAPDTKSQISDSNSVLDQSSVKPPPHRSETSKGSDSERTLIDASFDRNAFPQTNYSRSTSEALPEDLSEKEPSSPRVSVHSRPENEALEQKLRHTESPLRPSTKAESEKKDGTDHRSDIEEELEVEESSKSEDEHSHHLLKLEKEYSLDSQEGLATTKHVSSVLDEDQDSSSVRPEKETQMKHSVISEVEEGVIANIITSGEPHSAAVDLETSPHGRFTSANDHTLSPDSVALSSNKKPSVKNSETSPVADGYYDDFESTHSSPREENKFNAESQISHSHTEIKHSSKDSSSRETTFENQEEVVEEEIEEEMSRRSSVSEESLQSERLLDLNQQSEDVKHDDNKGTFSSLQTPPPPPSVKDEMPSFGIGDRVLVGGVQPGTLRFKGLTSFANGFWAGVELDKSEGSNNGTYDGVVYFKCEECHGIFAPPDKITHLPDKYELNADTTEDEDSFFDDLLDKDGNKQKNVQGNSPKQEDLESKNEETFLKQNGSGHMKVMDEKNQTPLKEKSHLISQHHKESTLLISNGNTEDIILDLEDASHTLFILDVDKSGLVKQTNNETTAVIERNDVNSQKHSTPADLATDIKDDKSKPKDLLDTLADSLIKNFVKDTVEQFAEIKKTKEEKIKTANQLNGGLFGENNEEERWINSIAQKDGLPFFLPSEKEELSSPELCNRPESPVLGASGQEELAKRLAELELSRELVDEFGDDQDWFDEDFGLSSRRKQQRIKQKEEEAKLGGELGRSASSSGPLMGGIISSIGGEPQVKTPPRPELPLPLPPKLPELPAMVVPHSAKEVEKMVYAATLEIWETCDLGREGALVLEQLPNPTPSLEYLGKESSSQDQEAISIRSYRKAVFDLTWEILQEIFTEDPNTDQPQWVKPRQVKSSSIHKVKTSGDVTKIQEFVTAEVLKLYGLTEDQSLKTDWQKMLKFGRKKRDRVDHILVQELHEEEAQWVNYDEDELFVKLQLADSIFDALLKDTANAFTLISEKRAKRGLLS</sequence>
<dbReference type="GeneTree" id="ENSGT00940000155130"/>
<feature type="compositionally biased region" description="Polar residues" evidence="2">
    <location>
        <begin position="563"/>
        <end position="597"/>
    </location>
</feature>
<feature type="coiled-coil region" evidence="1">
    <location>
        <begin position="1874"/>
        <end position="1901"/>
    </location>
</feature>
<dbReference type="GeneID" id="108230733"/>
<feature type="region of interest" description="Disordered" evidence="2">
    <location>
        <begin position="370"/>
        <end position="509"/>
    </location>
</feature>
<feature type="compositionally biased region" description="Basic and acidic residues" evidence="2">
    <location>
        <begin position="2160"/>
        <end position="2174"/>
    </location>
</feature>
<dbReference type="PANTHER" id="PTHR13958">
    <property type="entry name" value="CENTROSOME-ASSOCIATED PROTEIN 350"/>
    <property type="match status" value="1"/>
</dbReference>
<feature type="compositionally biased region" description="Basic and acidic residues" evidence="2">
    <location>
        <begin position="370"/>
        <end position="398"/>
    </location>
</feature>
<feature type="compositionally biased region" description="Polar residues" evidence="2">
    <location>
        <begin position="241"/>
        <end position="262"/>
    </location>
</feature>
<feature type="region of interest" description="Disordered" evidence="2">
    <location>
        <begin position="2339"/>
        <end position="2496"/>
    </location>
</feature>
<feature type="region of interest" description="Disordered" evidence="2">
    <location>
        <begin position="2586"/>
        <end position="2615"/>
    </location>
</feature>
<feature type="compositionally biased region" description="Basic and acidic residues" evidence="2">
    <location>
        <begin position="996"/>
        <end position="1008"/>
    </location>
</feature>
<dbReference type="KEGG" id="kmr:108230733"/>
<feature type="compositionally biased region" description="Basic and acidic residues" evidence="2">
    <location>
        <begin position="1494"/>
        <end position="1504"/>
    </location>
</feature>
<dbReference type="CTD" id="9857"/>
<feature type="region of interest" description="Disordered" evidence="2">
    <location>
        <begin position="2131"/>
        <end position="2321"/>
    </location>
</feature>
<keyword evidence="5" id="KW-1185">Reference proteome</keyword>
<feature type="compositionally biased region" description="Polar residues" evidence="2">
    <location>
        <begin position="2138"/>
        <end position="2155"/>
    </location>
</feature>
<feature type="compositionally biased region" description="Basic and acidic residues" evidence="2">
    <location>
        <begin position="181"/>
        <end position="194"/>
    </location>
</feature>
<feature type="compositionally biased region" description="Polar residues" evidence="2">
    <location>
        <begin position="1109"/>
        <end position="1129"/>
    </location>
</feature>
<dbReference type="STRING" id="37003.ENSKMAP00000030083"/>
<dbReference type="OrthoDB" id="306254at2759"/>
<feature type="compositionally biased region" description="Polar residues" evidence="2">
    <location>
        <begin position="1242"/>
        <end position="1259"/>
    </location>
</feature>
<feature type="compositionally biased region" description="Basic and acidic residues" evidence="2">
    <location>
        <begin position="456"/>
        <end position="491"/>
    </location>
</feature>
<dbReference type="Pfam" id="PF14309">
    <property type="entry name" value="DUF4378"/>
    <property type="match status" value="1"/>
</dbReference>
<evidence type="ECO:0000259" key="3">
    <source>
        <dbReference type="PROSITE" id="PS50245"/>
    </source>
</evidence>
<feature type="region of interest" description="Disordered" evidence="2">
    <location>
        <begin position="1754"/>
        <end position="1807"/>
    </location>
</feature>
<feature type="region of interest" description="Disordered" evidence="2">
    <location>
        <begin position="1907"/>
        <end position="2072"/>
    </location>
</feature>
<organism evidence="4 5">
    <name type="scientific">Kryptolebias marmoratus</name>
    <name type="common">Mangrove killifish</name>
    <name type="synonym">Rivulus marmoratus</name>
    <dbReference type="NCBI Taxonomy" id="37003"/>
    <lineage>
        <taxon>Eukaryota</taxon>
        <taxon>Metazoa</taxon>
        <taxon>Chordata</taxon>
        <taxon>Craniata</taxon>
        <taxon>Vertebrata</taxon>
        <taxon>Euteleostomi</taxon>
        <taxon>Actinopterygii</taxon>
        <taxon>Neopterygii</taxon>
        <taxon>Teleostei</taxon>
        <taxon>Neoteleostei</taxon>
        <taxon>Acanthomorphata</taxon>
        <taxon>Ovalentaria</taxon>
        <taxon>Atherinomorphae</taxon>
        <taxon>Cyprinodontiformes</taxon>
        <taxon>Rivulidae</taxon>
        <taxon>Kryptolebias</taxon>
    </lineage>
</organism>
<dbReference type="SUPFAM" id="SSF74924">
    <property type="entry name" value="Cap-Gly domain"/>
    <property type="match status" value="1"/>
</dbReference>
<feature type="compositionally biased region" description="Acidic residues" evidence="2">
    <location>
        <begin position="2433"/>
        <end position="2444"/>
    </location>
</feature>
<reference evidence="4" key="2">
    <citation type="submission" date="2025-09" db="UniProtKB">
        <authorList>
            <consortium name="Ensembl"/>
        </authorList>
    </citation>
    <scope>IDENTIFICATION</scope>
</reference>
<feature type="compositionally biased region" description="Polar residues" evidence="2">
    <location>
        <begin position="1185"/>
        <end position="1212"/>
    </location>
</feature>
<feature type="region of interest" description="Disordered" evidence="2">
    <location>
        <begin position="1075"/>
        <end position="1259"/>
    </location>
</feature>
<proteinExistence type="predicted"/>
<feature type="region of interest" description="Disordered" evidence="2">
    <location>
        <begin position="535"/>
        <end position="777"/>
    </location>
</feature>
<evidence type="ECO:0000256" key="1">
    <source>
        <dbReference type="SAM" id="Coils"/>
    </source>
</evidence>
<feature type="compositionally biased region" description="Polar residues" evidence="2">
    <location>
        <begin position="1989"/>
        <end position="2004"/>
    </location>
</feature>
<reference evidence="4" key="1">
    <citation type="submission" date="2025-08" db="UniProtKB">
        <authorList>
            <consortium name="Ensembl"/>
        </authorList>
    </citation>
    <scope>IDENTIFICATION</scope>
</reference>
<keyword evidence="1" id="KW-0175">Coiled coil</keyword>
<feature type="compositionally biased region" description="Basic and acidic residues" evidence="2">
    <location>
        <begin position="2261"/>
        <end position="2281"/>
    </location>
</feature>
<dbReference type="Pfam" id="PF01302">
    <property type="entry name" value="CAP_GLY"/>
    <property type="match status" value="1"/>
</dbReference>
<feature type="compositionally biased region" description="Basic and acidic residues" evidence="2">
    <location>
        <begin position="1939"/>
        <end position="1951"/>
    </location>
</feature>
<evidence type="ECO:0000313" key="5">
    <source>
        <dbReference type="Proteomes" id="UP000264800"/>
    </source>
</evidence>
<dbReference type="GO" id="GO:0005813">
    <property type="term" value="C:centrosome"/>
    <property type="evidence" value="ECO:0007669"/>
    <property type="project" value="InterPro"/>
</dbReference>
<feature type="compositionally biased region" description="Polar residues" evidence="2">
    <location>
        <begin position="1953"/>
        <end position="1965"/>
    </location>
</feature>
<dbReference type="RefSeq" id="XP_017262685.1">
    <property type="nucleotide sequence ID" value="XM_017407196.3"/>
</dbReference>
<dbReference type="Gene3D" id="2.30.30.190">
    <property type="entry name" value="CAP Gly-rich-like domain"/>
    <property type="match status" value="1"/>
</dbReference>
<feature type="compositionally biased region" description="Polar residues" evidence="2">
    <location>
        <begin position="2353"/>
        <end position="2381"/>
    </location>
</feature>
<dbReference type="Proteomes" id="UP000264800">
    <property type="component" value="Unplaced"/>
</dbReference>
<feature type="region of interest" description="Disordered" evidence="2">
    <location>
        <begin position="1"/>
        <end position="24"/>
    </location>
</feature>
<feature type="region of interest" description="Disordered" evidence="2">
    <location>
        <begin position="1425"/>
        <end position="1538"/>
    </location>
</feature>
<feature type="compositionally biased region" description="Basic and acidic residues" evidence="2">
    <location>
        <begin position="1"/>
        <end position="12"/>
    </location>
</feature>